<evidence type="ECO:0000256" key="1">
    <source>
        <dbReference type="SAM" id="Coils"/>
    </source>
</evidence>
<comment type="caution">
    <text evidence="3">The sequence shown here is derived from an EMBL/GenBank/DDBJ whole genome shotgun (WGS) entry which is preliminary data.</text>
</comment>
<proteinExistence type="predicted"/>
<dbReference type="Proteomes" id="UP001445335">
    <property type="component" value="Unassembled WGS sequence"/>
</dbReference>
<protein>
    <submittedName>
        <fullName evidence="3">Uncharacterized protein</fullName>
    </submittedName>
</protein>
<keyword evidence="1" id="KW-0175">Coiled coil</keyword>
<feature type="region of interest" description="Disordered" evidence="2">
    <location>
        <begin position="29"/>
        <end position="50"/>
    </location>
</feature>
<dbReference type="AlphaFoldDB" id="A0AAW1RSM8"/>
<dbReference type="EMBL" id="JALJOU010000023">
    <property type="protein sequence ID" value="KAK9837135.1"/>
    <property type="molecule type" value="Genomic_DNA"/>
</dbReference>
<reference evidence="3 4" key="1">
    <citation type="journal article" date="2024" name="Nat. Commun.">
        <title>Phylogenomics reveals the evolutionary origins of lichenization in chlorophyte algae.</title>
        <authorList>
            <person name="Puginier C."/>
            <person name="Libourel C."/>
            <person name="Otte J."/>
            <person name="Skaloud P."/>
            <person name="Haon M."/>
            <person name="Grisel S."/>
            <person name="Petersen M."/>
            <person name="Berrin J.G."/>
            <person name="Delaux P.M."/>
            <person name="Dal Grande F."/>
            <person name="Keller J."/>
        </authorList>
    </citation>
    <scope>NUCLEOTIDE SEQUENCE [LARGE SCALE GENOMIC DNA]</scope>
    <source>
        <strain evidence="3 4">SAG 245.80</strain>
    </source>
</reference>
<keyword evidence="4" id="KW-1185">Reference proteome</keyword>
<feature type="region of interest" description="Disordered" evidence="2">
    <location>
        <begin position="512"/>
        <end position="540"/>
    </location>
</feature>
<sequence>MYSTRKCGWLARRCTKRHVQVYAQRFGPPSARGRPWPGFSEGQPRGKPGAEHRMLTRKITEAPNLDALAALCAAHGDRFNYINTSAAMHSLGLLAPKADGHPEREAAQVLMQSLFARFVGQLREADPRALSSALWAAQELDAFPGAPELRALEAEFAARLARGGVPRRPVIIFFNSLAHFVRAADWRPSVELLERAEEWVVAVVAAVGGAHGMAAGSMIHRQDDSWEGLRARDASVMLWAWHHFGRPLPLDPLEALLRCVVAGTGSAASNSGLDSVSTGRLIFARLDRAREPAEVGLIWRVAAGICGAAQTSAALASLARMCSESRASAAEVQASVLLQELVKRLHVQASEADARQLAVAVWALSRLGYHPGEQVMRTLEAAFAAQVALGRDTTPRDVAMLLDGFQRLGWQLGTDLRQNRLPDAPGGAFSGMDFEAQAARVAAAAALAALVGSAADDAARLRSAAAEARGRAALAEAQLAQARARAAALEAQLSHAQARAAELEQQLAGFGGGASSAVNGAQPSGAGDPARWQVVDGRRR</sequence>
<name>A0AAW1RSM8_9CHLO</name>
<gene>
    <name evidence="3" type="ORF">WJX81_005622</name>
</gene>
<evidence type="ECO:0000313" key="4">
    <source>
        <dbReference type="Proteomes" id="UP001445335"/>
    </source>
</evidence>
<evidence type="ECO:0000256" key="2">
    <source>
        <dbReference type="SAM" id="MobiDB-lite"/>
    </source>
</evidence>
<evidence type="ECO:0000313" key="3">
    <source>
        <dbReference type="EMBL" id="KAK9837135.1"/>
    </source>
</evidence>
<organism evidence="3 4">
    <name type="scientific">Elliptochloris bilobata</name>
    <dbReference type="NCBI Taxonomy" id="381761"/>
    <lineage>
        <taxon>Eukaryota</taxon>
        <taxon>Viridiplantae</taxon>
        <taxon>Chlorophyta</taxon>
        <taxon>core chlorophytes</taxon>
        <taxon>Trebouxiophyceae</taxon>
        <taxon>Trebouxiophyceae incertae sedis</taxon>
        <taxon>Elliptochloris clade</taxon>
        <taxon>Elliptochloris</taxon>
    </lineage>
</organism>
<feature type="coiled-coil region" evidence="1">
    <location>
        <begin position="458"/>
        <end position="506"/>
    </location>
</feature>
<accession>A0AAW1RSM8</accession>